<comment type="caution">
    <text evidence="2">The sequence shown here is derived from an EMBL/GenBank/DDBJ whole genome shotgun (WGS) entry which is preliminary data.</text>
</comment>
<name>A0AAV5JZH7_9ROSI</name>
<keyword evidence="1" id="KW-1133">Transmembrane helix</keyword>
<evidence type="ECO:0000313" key="3">
    <source>
        <dbReference type="Proteomes" id="UP001054252"/>
    </source>
</evidence>
<organism evidence="2 3">
    <name type="scientific">Rubroshorea leprosula</name>
    <dbReference type="NCBI Taxonomy" id="152421"/>
    <lineage>
        <taxon>Eukaryota</taxon>
        <taxon>Viridiplantae</taxon>
        <taxon>Streptophyta</taxon>
        <taxon>Embryophyta</taxon>
        <taxon>Tracheophyta</taxon>
        <taxon>Spermatophyta</taxon>
        <taxon>Magnoliopsida</taxon>
        <taxon>eudicotyledons</taxon>
        <taxon>Gunneridae</taxon>
        <taxon>Pentapetalae</taxon>
        <taxon>rosids</taxon>
        <taxon>malvids</taxon>
        <taxon>Malvales</taxon>
        <taxon>Dipterocarpaceae</taxon>
        <taxon>Rubroshorea</taxon>
    </lineage>
</organism>
<reference evidence="2 3" key="1">
    <citation type="journal article" date="2021" name="Commun. Biol.">
        <title>The genome of Shorea leprosula (Dipterocarpaceae) highlights the ecological relevance of drought in aseasonal tropical rainforests.</title>
        <authorList>
            <person name="Ng K.K.S."/>
            <person name="Kobayashi M.J."/>
            <person name="Fawcett J.A."/>
            <person name="Hatakeyama M."/>
            <person name="Paape T."/>
            <person name="Ng C.H."/>
            <person name="Ang C.C."/>
            <person name="Tnah L.H."/>
            <person name="Lee C.T."/>
            <person name="Nishiyama T."/>
            <person name="Sese J."/>
            <person name="O'Brien M.J."/>
            <person name="Copetti D."/>
            <person name="Mohd Noor M.I."/>
            <person name="Ong R.C."/>
            <person name="Putra M."/>
            <person name="Sireger I.Z."/>
            <person name="Indrioko S."/>
            <person name="Kosugi Y."/>
            <person name="Izuno A."/>
            <person name="Isagi Y."/>
            <person name="Lee S.L."/>
            <person name="Shimizu K.K."/>
        </authorList>
    </citation>
    <scope>NUCLEOTIDE SEQUENCE [LARGE SCALE GENOMIC DNA]</scope>
    <source>
        <strain evidence="2">214</strain>
    </source>
</reference>
<protein>
    <submittedName>
        <fullName evidence="2">Uncharacterized protein</fullName>
    </submittedName>
</protein>
<dbReference type="Proteomes" id="UP001054252">
    <property type="component" value="Unassembled WGS sequence"/>
</dbReference>
<sequence length="174" mass="17922">MPGFGGTQHAWVPCEPRHRVRKEPKRAGFASGVGFAGFAFGAGFAGFVSGAGFAGFGSGARFASSAGFAGFASGAGLASRFAPNPACLGLVEPNTLGFGSLRTQALGSQGTQACWVRVWVPTNPARLDEEGITAGVRCWVLSILNARCWVHLQVLGSISNLAGVGFEQLLSSCK</sequence>
<accession>A0AAV5JZH7</accession>
<keyword evidence="1" id="KW-0472">Membrane</keyword>
<gene>
    <name evidence="2" type="ORF">SLEP1_g27557</name>
</gene>
<keyword evidence="1" id="KW-0812">Transmembrane</keyword>
<evidence type="ECO:0000256" key="1">
    <source>
        <dbReference type="SAM" id="Phobius"/>
    </source>
</evidence>
<evidence type="ECO:0000313" key="2">
    <source>
        <dbReference type="EMBL" id="GKV16997.1"/>
    </source>
</evidence>
<keyword evidence="3" id="KW-1185">Reference proteome</keyword>
<proteinExistence type="predicted"/>
<feature type="transmembrane region" description="Helical" evidence="1">
    <location>
        <begin position="27"/>
        <end position="56"/>
    </location>
</feature>
<dbReference type="EMBL" id="BPVZ01000046">
    <property type="protein sequence ID" value="GKV16997.1"/>
    <property type="molecule type" value="Genomic_DNA"/>
</dbReference>
<dbReference type="AlphaFoldDB" id="A0AAV5JZH7"/>